<dbReference type="InterPro" id="IPR013249">
    <property type="entry name" value="RNA_pol_sigma70_r4_t2"/>
</dbReference>
<dbReference type="PANTHER" id="PTHR43133:SF46">
    <property type="entry name" value="RNA POLYMERASE SIGMA-70 FACTOR ECF SUBFAMILY"/>
    <property type="match status" value="1"/>
</dbReference>
<comment type="similarity">
    <text evidence="1">Belongs to the sigma-70 factor family. ECF subfamily.</text>
</comment>
<dbReference type="AlphaFoldDB" id="A0A1H5I8F0"/>
<dbReference type="Gene3D" id="1.10.1740.10">
    <property type="match status" value="1"/>
</dbReference>
<keyword evidence="4" id="KW-0804">Transcription</keyword>
<dbReference type="CDD" id="cd06171">
    <property type="entry name" value="Sigma70_r4"/>
    <property type="match status" value="1"/>
</dbReference>
<dbReference type="STRING" id="561176.SAMN04488561_1101"/>
<dbReference type="EMBL" id="FNUC01000003">
    <property type="protein sequence ID" value="SEE36419.1"/>
    <property type="molecule type" value="Genomic_DNA"/>
</dbReference>
<dbReference type="SUPFAM" id="SSF88946">
    <property type="entry name" value="Sigma2 domain of RNA polymerase sigma factors"/>
    <property type="match status" value="1"/>
</dbReference>
<evidence type="ECO:0000256" key="1">
    <source>
        <dbReference type="ARBA" id="ARBA00010641"/>
    </source>
</evidence>
<organism evidence="7 8">
    <name type="scientific">Jiangella alba</name>
    <dbReference type="NCBI Taxonomy" id="561176"/>
    <lineage>
        <taxon>Bacteria</taxon>
        <taxon>Bacillati</taxon>
        <taxon>Actinomycetota</taxon>
        <taxon>Actinomycetes</taxon>
        <taxon>Jiangellales</taxon>
        <taxon>Jiangellaceae</taxon>
        <taxon>Jiangella</taxon>
    </lineage>
</organism>
<dbReference type="Pfam" id="PF04542">
    <property type="entry name" value="Sigma70_r2"/>
    <property type="match status" value="1"/>
</dbReference>
<dbReference type="Pfam" id="PF08281">
    <property type="entry name" value="Sigma70_r4_2"/>
    <property type="match status" value="1"/>
</dbReference>
<keyword evidence="2" id="KW-0805">Transcription regulation</keyword>
<dbReference type="GO" id="GO:0003677">
    <property type="term" value="F:DNA binding"/>
    <property type="evidence" value="ECO:0007669"/>
    <property type="project" value="InterPro"/>
</dbReference>
<name>A0A1H5I8F0_9ACTN</name>
<sequence length="181" mass="19788">MTAGEASDDELLRRTGKGDRAAFEAFYDRNAAWLAVRIRRRCGDAELTADVLQETFLAVWRAAGSYAGDGQSGGWLWSIATRRLIDAHRRRAVRAVVVGEPDDERAHVTAPSAEDEALAGTYDAELATALDRLSPELRAVLQATVLDGLTTRETALLLDVPEGTVKSRAVRARRQLREALS</sequence>
<accession>A0A1H5I8F0</accession>
<dbReference type="SUPFAM" id="SSF88659">
    <property type="entry name" value="Sigma3 and sigma4 domains of RNA polymerase sigma factors"/>
    <property type="match status" value="1"/>
</dbReference>
<feature type="domain" description="RNA polymerase sigma-70 region 2" evidence="5">
    <location>
        <begin position="26"/>
        <end position="92"/>
    </location>
</feature>
<evidence type="ECO:0000256" key="2">
    <source>
        <dbReference type="ARBA" id="ARBA00023015"/>
    </source>
</evidence>
<proteinExistence type="inferred from homology"/>
<dbReference type="InterPro" id="IPR014284">
    <property type="entry name" value="RNA_pol_sigma-70_dom"/>
</dbReference>
<dbReference type="PANTHER" id="PTHR43133">
    <property type="entry name" value="RNA POLYMERASE ECF-TYPE SIGMA FACTO"/>
    <property type="match status" value="1"/>
</dbReference>
<protein>
    <submittedName>
        <fullName evidence="7">RNA polymerase, sigma subunit, ECF family</fullName>
    </submittedName>
</protein>
<keyword evidence="3" id="KW-0731">Sigma factor</keyword>
<evidence type="ECO:0000259" key="6">
    <source>
        <dbReference type="Pfam" id="PF08281"/>
    </source>
</evidence>
<dbReference type="InterPro" id="IPR039425">
    <property type="entry name" value="RNA_pol_sigma-70-like"/>
</dbReference>
<dbReference type="NCBIfam" id="TIGR02937">
    <property type="entry name" value="sigma70-ECF"/>
    <property type="match status" value="1"/>
</dbReference>
<dbReference type="InterPro" id="IPR036388">
    <property type="entry name" value="WH-like_DNA-bd_sf"/>
</dbReference>
<evidence type="ECO:0000313" key="8">
    <source>
        <dbReference type="Proteomes" id="UP000181980"/>
    </source>
</evidence>
<keyword evidence="8" id="KW-1185">Reference proteome</keyword>
<evidence type="ECO:0000259" key="5">
    <source>
        <dbReference type="Pfam" id="PF04542"/>
    </source>
</evidence>
<evidence type="ECO:0000313" key="7">
    <source>
        <dbReference type="EMBL" id="SEE36419.1"/>
    </source>
</evidence>
<feature type="domain" description="RNA polymerase sigma factor 70 region 4 type 2" evidence="6">
    <location>
        <begin position="125"/>
        <end position="176"/>
    </location>
</feature>
<dbReference type="Gene3D" id="1.10.10.10">
    <property type="entry name" value="Winged helix-like DNA-binding domain superfamily/Winged helix DNA-binding domain"/>
    <property type="match status" value="1"/>
</dbReference>
<evidence type="ECO:0000256" key="3">
    <source>
        <dbReference type="ARBA" id="ARBA00023082"/>
    </source>
</evidence>
<dbReference type="GO" id="GO:0006352">
    <property type="term" value="P:DNA-templated transcription initiation"/>
    <property type="evidence" value="ECO:0007669"/>
    <property type="project" value="InterPro"/>
</dbReference>
<reference evidence="8" key="1">
    <citation type="submission" date="2016-10" db="EMBL/GenBank/DDBJ databases">
        <authorList>
            <person name="Varghese N."/>
            <person name="Submissions S."/>
        </authorList>
    </citation>
    <scope>NUCLEOTIDE SEQUENCE [LARGE SCALE GENOMIC DNA]</scope>
    <source>
        <strain evidence="8">DSM 45237</strain>
    </source>
</reference>
<dbReference type="Proteomes" id="UP000181980">
    <property type="component" value="Unassembled WGS sequence"/>
</dbReference>
<dbReference type="InterPro" id="IPR007627">
    <property type="entry name" value="RNA_pol_sigma70_r2"/>
</dbReference>
<dbReference type="GO" id="GO:0016987">
    <property type="term" value="F:sigma factor activity"/>
    <property type="evidence" value="ECO:0007669"/>
    <property type="project" value="UniProtKB-KW"/>
</dbReference>
<dbReference type="InterPro" id="IPR013324">
    <property type="entry name" value="RNA_pol_sigma_r3/r4-like"/>
</dbReference>
<dbReference type="InterPro" id="IPR013325">
    <property type="entry name" value="RNA_pol_sigma_r2"/>
</dbReference>
<evidence type="ECO:0000256" key="4">
    <source>
        <dbReference type="ARBA" id="ARBA00023163"/>
    </source>
</evidence>
<gene>
    <name evidence="7" type="ORF">SAMN04488561_1101</name>
</gene>